<name>A0A845GSS0_9BURK</name>
<reference evidence="1" key="1">
    <citation type="submission" date="2019-12" db="EMBL/GenBank/DDBJ databases">
        <title>Novel species isolated from a subtropical stream in China.</title>
        <authorList>
            <person name="Lu H."/>
        </authorList>
    </citation>
    <scope>NUCLEOTIDE SEQUENCE [LARGE SCALE GENOMIC DNA]</scope>
    <source>
        <strain evidence="1">FT81W</strain>
    </source>
</reference>
<dbReference type="EMBL" id="WWCX01000041">
    <property type="protein sequence ID" value="MYM96248.1"/>
    <property type="molecule type" value="Genomic_DNA"/>
</dbReference>
<protein>
    <submittedName>
        <fullName evidence="1">Uncharacterized protein</fullName>
    </submittedName>
</protein>
<dbReference type="Proteomes" id="UP000447355">
    <property type="component" value="Unassembled WGS sequence"/>
</dbReference>
<evidence type="ECO:0000313" key="1">
    <source>
        <dbReference type="EMBL" id="MYM96248.1"/>
    </source>
</evidence>
<sequence length="77" mass="8255">MDAAKCKPGLAVIVRAADEFYAYIDGWKATLADLSSQAGGVWIACPSPSTPAQQIGPELHFLVPPDQLELDEKTPED</sequence>
<dbReference type="RefSeq" id="WP_161085271.1">
    <property type="nucleotide sequence ID" value="NZ_WWCX01000041.1"/>
</dbReference>
<proteinExistence type="predicted"/>
<organism evidence="1 2">
    <name type="scientific">Duganella vulcania</name>
    <dbReference type="NCBI Taxonomy" id="2692166"/>
    <lineage>
        <taxon>Bacteria</taxon>
        <taxon>Pseudomonadati</taxon>
        <taxon>Pseudomonadota</taxon>
        <taxon>Betaproteobacteria</taxon>
        <taxon>Burkholderiales</taxon>
        <taxon>Oxalobacteraceae</taxon>
        <taxon>Telluria group</taxon>
        <taxon>Duganella</taxon>
    </lineage>
</organism>
<comment type="caution">
    <text evidence="1">The sequence shown here is derived from an EMBL/GenBank/DDBJ whole genome shotgun (WGS) entry which is preliminary data.</text>
</comment>
<evidence type="ECO:0000313" key="2">
    <source>
        <dbReference type="Proteomes" id="UP000447355"/>
    </source>
</evidence>
<dbReference type="AlphaFoldDB" id="A0A845GSS0"/>
<accession>A0A845GSS0</accession>
<gene>
    <name evidence="1" type="ORF">GTP90_20490</name>
</gene>